<feature type="transmembrane region" description="Helical" evidence="1">
    <location>
        <begin position="343"/>
        <end position="364"/>
    </location>
</feature>
<dbReference type="EMBL" id="MBEW02000020">
    <property type="protein sequence ID" value="RDY20811.1"/>
    <property type="molecule type" value="Genomic_DNA"/>
</dbReference>
<dbReference type="Proteomes" id="UP000319424">
    <property type="component" value="Unassembled WGS sequence"/>
</dbReference>
<dbReference type="EMBL" id="VJXW01000008">
    <property type="protein sequence ID" value="TRW26112.1"/>
    <property type="molecule type" value="Genomic_DNA"/>
</dbReference>
<feature type="transmembrane region" description="Helical" evidence="1">
    <location>
        <begin position="205"/>
        <end position="225"/>
    </location>
</feature>
<dbReference type="Pfam" id="PF07613">
    <property type="entry name" value="DUF1576"/>
    <property type="match status" value="2"/>
</dbReference>
<feature type="transmembrane region" description="Helical" evidence="1">
    <location>
        <begin position="278"/>
        <end position="296"/>
    </location>
</feature>
<keyword evidence="1" id="KW-0812">Transmembrane</keyword>
<reference evidence="2 4" key="1">
    <citation type="journal article" date="2016" name="Genome Announc.">
        <title>Draft Genome Sequence of Criibacterium bergeronii gen. nov., sp. nov., Strain CCRI-22567T, Isolated from a Vaginal Sample from a Woman with Bacterial Vaginosis.</title>
        <authorList>
            <person name="Maheux A.F."/>
            <person name="Berube E."/>
            <person name="Boudreau D.K."/>
            <person name="Raymond F."/>
            <person name="Corbeil J."/>
            <person name="Roy P.H."/>
            <person name="Boissinot M."/>
            <person name="Omar R.F."/>
        </authorList>
    </citation>
    <scope>NUCLEOTIDE SEQUENCE [LARGE SCALE GENOMIC DNA]</scope>
    <source>
        <strain evidence="2 4">CCRI-22567</strain>
    </source>
</reference>
<organism evidence="2 4">
    <name type="scientific">Criibacterium bergeronii</name>
    <dbReference type="NCBI Taxonomy" id="1871336"/>
    <lineage>
        <taxon>Bacteria</taxon>
        <taxon>Bacillati</taxon>
        <taxon>Bacillota</taxon>
        <taxon>Clostridia</taxon>
        <taxon>Peptostreptococcales</taxon>
        <taxon>Filifactoraceae</taxon>
        <taxon>Criibacterium</taxon>
    </lineage>
</organism>
<dbReference type="STRING" id="1871336.BBG48_02290"/>
<sequence length="399" mass="43281">MTLLFAFVYNSPLEIVNGLIKIILINDQFATDYTYAVSTGAALANSAIIVLLNIWLIRKLDFKLNGMLISALFLLSGFAFVGKTLFNIWPFYIGGYFYAKVRKIDYRSTFVTSMYSTALAPIVMVIANNFSVNPAAAVILGYMIGIFLGYVMPEISKQVLVAHSGYNLHNAGFAAGFLGIIANSILLAFAKPIHSENIINPNMDIKLFIFFGVYFLILILLGYIYNGYSFAGYNKLLSYSGRLITDFTKLCGTPLTLINMGFVGLMALAYIILMGANLNGAVIAGLLCVTGFASFGNHPKNIASILLGIMIASNFVTSDVSYTMTVIAGLFGTNLSPIVGEFGFIYGLIIGPLHLALVTNIGTLHAGLNLYNNGLSGGIIAMVFTPIFDAFKFKPKGWE</sequence>
<evidence type="ECO:0000313" key="2">
    <source>
        <dbReference type="EMBL" id="RDY20811.1"/>
    </source>
</evidence>
<feature type="transmembrane region" description="Helical" evidence="1">
    <location>
        <begin position="33"/>
        <end position="56"/>
    </location>
</feature>
<reference evidence="3 5" key="3">
    <citation type="submission" date="2019-07" db="EMBL/GenBank/DDBJ databases">
        <title>Criibacterium bergeronii gen. nov., sp. nov. isolated from human clinical samples.</title>
        <authorList>
            <person name="Maheux A.F."/>
            <person name="Boudreau D.K."/>
            <person name="Berube E."/>
            <person name="Brodeur S."/>
            <person name="Bernard K.A."/>
            <person name="Abed J.Y."/>
            <person name="Ducrey E."/>
            <person name="Guay E.F."/>
            <person name="Raymond F."/>
            <person name="Corbeil J."/>
            <person name="Domingo M.-C."/>
            <person name="Roy P.H."/>
            <person name="Boissinot M."/>
            <person name="Tocheva E.I."/>
            <person name="Omar R.F."/>
        </authorList>
    </citation>
    <scope>NUCLEOTIDE SEQUENCE [LARGE SCALE GENOMIC DNA]</scope>
    <source>
        <strain evidence="3 5">CCRI-24246</strain>
    </source>
</reference>
<name>A0A371IK15_9FIRM</name>
<evidence type="ECO:0000313" key="5">
    <source>
        <dbReference type="Proteomes" id="UP000319424"/>
    </source>
</evidence>
<feature type="transmembrane region" description="Helical" evidence="1">
    <location>
        <begin position="255"/>
        <end position="273"/>
    </location>
</feature>
<keyword evidence="1" id="KW-1133">Transmembrane helix</keyword>
<keyword evidence="4" id="KW-1185">Reference proteome</keyword>
<feature type="transmembrane region" description="Helical" evidence="1">
    <location>
        <begin position="68"/>
        <end position="89"/>
    </location>
</feature>
<feature type="transmembrane region" description="Helical" evidence="1">
    <location>
        <begin position="172"/>
        <end position="193"/>
    </location>
</feature>
<reference evidence="2" key="2">
    <citation type="submission" date="2018-07" db="EMBL/GenBank/DDBJ databases">
        <authorList>
            <person name="Quirk P.G."/>
            <person name="Krulwich T.A."/>
        </authorList>
    </citation>
    <scope>NUCLEOTIDE SEQUENCE</scope>
    <source>
        <strain evidence="2">CCRI-22567</strain>
    </source>
</reference>
<feature type="transmembrane region" description="Helical" evidence="1">
    <location>
        <begin position="370"/>
        <end position="391"/>
    </location>
</feature>
<dbReference type="OrthoDB" id="9776502at2"/>
<feature type="transmembrane region" description="Helical" evidence="1">
    <location>
        <begin position="302"/>
        <end position="331"/>
    </location>
</feature>
<gene>
    <name evidence="2" type="ORF">BBG48_008215</name>
    <name evidence="3" type="ORF">FL857_06555</name>
</gene>
<feature type="transmembrane region" description="Helical" evidence="1">
    <location>
        <begin position="109"/>
        <end position="127"/>
    </location>
</feature>
<proteinExistence type="predicted"/>
<comment type="caution">
    <text evidence="2">The sequence shown here is derived from an EMBL/GenBank/DDBJ whole genome shotgun (WGS) entry which is preliminary data.</text>
</comment>
<evidence type="ECO:0000313" key="4">
    <source>
        <dbReference type="Proteomes" id="UP000093352"/>
    </source>
</evidence>
<dbReference type="InterPro" id="IPR011470">
    <property type="entry name" value="DUF1576"/>
</dbReference>
<keyword evidence="1" id="KW-0472">Membrane</keyword>
<feature type="transmembrane region" description="Helical" evidence="1">
    <location>
        <begin position="134"/>
        <end position="152"/>
    </location>
</feature>
<dbReference type="Proteomes" id="UP000093352">
    <property type="component" value="Unassembled WGS sequence"/>
</dbReference>
<accession>A0A371IK15</accession>
<protein>
    <submittedName>
        <fullName evidence="2">DUF1576 domain-containing protein</fullName>
    </submittedName>
</protein>
<dbReference type="AlphaFoldDB" id="A0A371IK15"/>
<evidence type="ECO:0000256" key="1">
    <source>
        <dbReference type="SAM" id="Phobius"/>
    </source>
</evidence>
<evidence type="ECO:0000313" key="3">
    <source>
        <dbReference type="EMBL" id="TRW26112.1"/>
    </source>
</evidence>